<evidence type="ECO:0000256" key="3">
    <source>
        <dbReference type="ARBA" id="ARBA00009216"/>
    </source>
</evidence>
<name>A0A8C0THH4_CANLF</name>
<dbReference type="InterPro" id="IPR032368">
    <property type="entry name" value="RPN13_DEUBAD"/>
</dbReference>
<comment type="similarity">
    <text evidence="8">Belongs to the OSBP family.</text>
</comment>
<dbReference type="PANTHER" id="PTHR10972">
    <property type="entry name" value="OXYSTEROL-BINDING PROTEIN-RELATED"/>
    <property type="match status" value="1"/>
</dbReference>
<reference evidence="13" key="1">
    <citation type="submission" date="2018-10" db="EMBL/GenBank/DDBJ databases">
        <title>De novo assembly of a Great Dane genome.</title>
        <authorList>
            <person name="Kidd J.M."/>
            <person name="Pendleton A.L."/>
            <person name="Shen F."/>
            <person name="Emery S."/>
        </authorList>
    </citation>
    <scope>NUCLEOTIDE SEQUENCE [LARGE SCALE GENOMIC DNA]</scope>
    <source>
        <strain evidence="13">Great Dane</strain>
    </source>
</reference>
<evidence type="ECO:0000256" key="10">
    <source>
        <dbReference type="SAM" id="MobiDB-lite"/>
    </source>
</evidence>
<dbReference type="Proteomes" id="UP000694542">
    <property type="component" value="Chromosome 24"/>
</dbReference>
<accession>A0A8C0THH4</accession>
<keyword evidence="5 9" id="KW-0445">Lipid transport</keyword>
<feature type="compositionally biased region" description="Basic and acidic residues" evidence="10">
    <location>
        <begin position="68"/>
        <end position="78"/>
    </location>
</feature>
<dbReference type="Gene3D" id="2.30.29.70">
    <property type="entry name" value="Proteasomal ubiquitin receptor Rpn13/ADRM1"/>
    <property type="match status" value="1"/>
</dbReference>
<evidence type="ECO:0000256" key="8">
    <source>
        <dbReference type="RuleBase" id="RU003844"/>
    </source>
</evidence>
<comment type="similarity">
    <text evidence="3">Belongs to the ADRM1 family.</text>
</comment>
<dbReference type="Gene3D" id="2.40.160.120">
    <property type="match status" value="1"/>
</dbReference>
<evidence type="ECO:0000256" key="5">
    <source>
        <dbReference type="ARBA" id="ARBA00023055"/>
    </source>
</evidence>
<evidence type="ECO:0000313" key="13">
    <source>
        <dbReference type="Ensembl" id="ENSCAFP00040035592.1"/>
    </source>
</evidence>
<feature type="region of interest" description="Disordered" evidence="10">
    <location>
        <begin position="664"/>
        <end position="727"/>
    </location>
</feature>
<evidence type="ECO:0000256" key="9">
    <source>
        <dbReference type="RuleBase" id="RU003845"/>
    </source>
</evidence>
<dbReference type="Gene3D" id="3.30.70.3490">
    <property type="match status" value="1"/>
</dbReference>
<dbReference type="AlphaFoldDB" id="A0A8C0THH4"/>
<feature type="domain" description="Pru" evidence="12">
    <location>
        <begin position="486"/>
        <end position="599"/>
    </location>
</feature>
<keyword evidence="9" id="KW-0813">Transport</keyword>
<feature type="region of interest" description="Disordered" evidence="10">
    <location>
        <begin position="342"/>
        <end position="362"/>
    </location>
</feature>
<dbReference type="InterPro" id="IPR038108">
    <property type="entry name" value="RPN13_DEUBAD_sf"/>
</dbReference>
<dbReference type="InterPro" id="IPR044867">
    <property type="entry name" value="DEUBAD_dom"/>
</dbReference>
<evidence type="ECO:0000256" key="2">
    <source>
        <dbReference type="ARBA" id="ARBA00004496"/>
    </source>
</evidence>
<dbReference type="FunFam" id="2.40.160.120:FF:000005">
    <property type="entry name" value="Oxysterol-binding protein"/>
    <property type="match status" value="1"/>
</dbReference>
<dbReference type="Ensembl" id="ENSCAFT00040040806.1">
    <property type="protein sequence ID" value="ENSCAFP00040035592.1"/>
    <property type="gene ID" value="ENSCAFG00040021717.1"/>
</dbReference>
<organism evidence="13 14">
    <name type="scientific">Canis lupus familiaris</name>
    <name type="common">Dog</name>
    <name type="synonym">Canis familiaris</name>
    <dbReference type="NCBI Taxonomy" id="9615"/>
    <lineage>
        <taxon>Eukaryota</taxon>
        <taxon>Metazoa</taxon>
        <taxon>Chordata</taxon>
        <taxon>Craniata</taxon>
        <taxon>Vertebrata</taxon>
        <taxon>Euteleostomi</taxon>
        <taxon>Mammalia</taxon>
        <taxon>Eutheria</taxon>
        <taxon>Laurasiatheria</taxon>
        <taxon>Carnivora</taxon>
        <taxon>Caniformia</taxon>
        <taxon>Canidae</taxon>
        <taxon>Canis</taxon>
    </lineage>
</organism>
<evidence type="ECO:0000313" key="14">
    <source>
        <dbReference type="Proteomes" id="UP000694542"/>
    </source>
</evidence>
<feature type="domain" description="DEUBAD" evidence="11">
    <location>
        <begin position="745"/>
        <end position="859"/>
    </location>
</feature>
<dbReference type="GO" id="GO:0006869">
    <property type="term" value="P:lipid transport"/>
    <property type="evidence" value="ECO:0007669"/>
    <property type="project" value="UniProtKB-KW"/>
</dbReference>
<dbReference type="FunFam" id="2.30.29.70:FF:000001">
    <property type="entry name" value="Proteasomal ubiquitin receptor ADRM1"/>
    <property type="match status" value="1"/>
</dbReference>
<feature type="compositionally biased region" description="Basic and acidic residues" evidence="10">
    <location>
        <begin position="441"/>
        <end position="461"/>
    </location>
</feature>
<evidence type="ECO:0000256" key="7">
    <source>
        <dbReference type="ARBA" id="ARBA00023242"/>
    </source>
</evidence>
<dbReference type="Pfam" id="PF01237">
    <property type="entry name" value="Oxysterol_BP"/>
    <property type="match status" value="1"/>
</dbReference>
<feature type="region of interest" description="Disordered" evidence="10">
    <location>
        <begin position="62"/>
        <end position="81"/>
    </location>
</feature>
<dbReference type="CDD" id="cd13314">
    <property type="entry name" value="PH_Rpn13"/>
    <property type="match status" value="1"/>
</dbReference>
<keyword evidence="6" id="KW-0446">Lipid-binding</keyword>
<evidence type="ECO:0000259" key="11">
    <source>
        <dbReference type="PROSITE" id="PS51916"/>
    </source>
</evidence>
<dbReference type="Gene3D" id="1.10.2020.20">
    <property type="match status" value="1"/>
</dbReference>
<feature type="compositionally biased region" description="Polar residues" evidence="10">
    <location>
        <begin position="717"/>
        <end position="727"/>
    </location>
</feature>
<dbReference type="PROSITE" id="PS01013">
    <property type="entry name" value="OSBP"/>
    <property type="match status" value="1"/>
</dbReference>
<dbReference type="SUPFAM" id="SSF144000">
    <property type="entry name" value="Oxysterol-binding protein-like"/>
    <property type="match status" value="1"/>
</dbReference>
<feature type="region of interest" description="Disordered" evidence="10">
    <location>
        <begin position="877"/>
        <end position="900"/>
    </location>
</feature>
<dbReference type="PROSITE" id="PS51917">
    <property type="entry name" value="PRU"/>
    <property type="match status" value="1"/>
</dbReference>
<dbReference type="GO" id="GO:0005737">
    <property type="term" value="C:cytoplasm"/>
    <property type="evidence" value="ECO:0007669"/>
    <property type="project" value="UniProtKB-SubCell"/>
</dbReference>
<keyword evidence="7" id="KW-0539">Nucleus</keyword>
<evidence type="ECO:0000256" key="1">
    <source>
        <dbReference type="ARBA" id="ARBA00004123"/>
    </source>
</evidence>
<dbReference type="InterPro" id="IPR038633">
    <property type="entry name" value="Rpn13/ADRM1_Pru_sf"/>
</dbReference>
<dbReference type="GO" id="GO:0008289">
    <property type="term" value="F:lipid binding"/>
    <property type="evidence" value="ECO:0007669"/>
    <property type="project" value="UniProtKB-KW"/>
</dbReference>
<dbReference type="PANTHER" id="PTHR10972:SF153">
    <property type="entry name" value="OXYSTEROL-BINDING PROTEIN-RELATED PROTEIN 2"/>
    <property type="match status" value="1"/>
</dbReference>
<dbReference type="Pfam" id="PF16550">
    <property type="entry name" value="RPN13_C"/>
    <property type="match status" value="1"/>
</dbReference>
<proteinExistence type="inferred from homology"/>
<sequence length="932" mass="101395">MSHMKACNPFTQRCVSPRRDVSMIVSDVLPCFLGFDSENSSGEFSEADPRVAGVMRVDTGRSNGIGKVGERPPRENGIQKHRTSLPAPMFTRSDFSVWSILKKCIGLELSKITMPIAFNEPLSFLQRITEYMEHVYLIHRASCQPQALERMQCVAAFAVSAVASQWERTGKPFNPLLGETYELIREDLGFRFISEQVSHHPPISAFYSEGLNQDFLFHGSIYPKLKFWGKSVEAEPRGTITLELLKHNEAYTWTNPTCCVHNVIIGKLWIEQYGTVEILNHRTGDKCVLHFKPCGLFGKELHKVEGHIQDKNKKKLFMIYGKWTECLWGIDPAAYESYKKRERRGDPLSKAQPDDSSQKADGDVLDAVPEAQETVHVIPGSKLLWRVNTRPPNSAQMYNFTSFTVSLNELQSGMEKTLAPTDCRLRPDIRGMENGDMDLASQEKERLEEKQREARRERATQEAEWQTRMTTSGALFPSLVPGSRGSSNKYLVEFRAGKMSLKGTTVTPDKRKGLVYIQQTDDSLIHFCWKDRTSGNVEDDLIIFPDDCEFKRVPQCPSGRVYVLKFKAGSKRLFFWMQEPKTDQDEEHCRKVNEYLNNPPMPGALGTSGSGGHELSALGGEGGLQSLLGNMSHSQLMQLIGPAGLGGLGGLGALTGPGLASLLGSGGPPASSSSSSSRSQSAAVTPSSTTSSTRATPAPSAPAAASVTSPSPAPSSGNGTSTAASPTQPIQLSDLQSILATMNVPAGPGGGQQVDLASVLTPEIMAPILANADVQERLLPYLPSGESLPQTAEEIQNTLTSPQFQQALGPPAAGPQDTQEVEPGLLSWAPAKEPAFGSCPHQGPGEAGLPCPPPSPALLPASCPRQLSGRCGMLHLRGRGHTPRPQDRETGPHLRPCPTSRSISFSVDWGQFAPTPMVARAARPLRPASAPL</sequence>
<dbReference type="GO" id="GO:0005634">
    <property type="term" value="C:nucleus"/>
    <property type="evidence" value="ECO:0007669"/>
    <property type="project" value="UniProtKB-SubCell"/>
</dbReference>
<feature type="region of interest" description="Disordered" evidence="10">
    <location>
        <begin position="425"/>
        <end position="466"/>
    </location>
</feature>
<dbReference type="InterPro" id="IPR044868">
    <property type="entry name" value="Rpn13/ADRM1_Pru"/>
</dbReference>
<dbReference type="InterPro" id="IPR018494">
    <property type="entry name" value="Oxysterol-bd_CS"/>
</dbReference>
<protein>
    <recommendedName>
        <fullName evidence="9">Oxysterol-binding protein</fullName>
    </recommendedName>
</protein>
<evidence type="ECO:0000259" key="12">
    <source>
        <dbReference type="PROSITE" id="PS51917"/>
    </source>
</evidence>
<dbReference type="InterPro" id="IPR000648">
    <property type="entry name" value="Oxysterol-bd"/>
</dbReference>
<feature type="compositionally biased region" description="Low complexity" evidence="10">
    <location>
        <begin position="664"/>
        <end position="716"/>
    </location>
</feature>
<keyword evidence="4" id="KW-0963">Cytoplasm</keyword>
<evidence type="ECO:0000256" key="4">
    <source>
        <dbReference type="ARBA" id="ARBA00022490"/>
    </source>
</evidence>
<reference evidence="13" key="2">
    <citation type="submission" date="2025-08" db="UniProtKB">
        <authorList>
            <consortium name="Ensembl"/>
        </authorList>
    </citation>
    <scope>IDENTIFICATION</scope>
</reference>
<comment type="subcellular location">
    <subcellularLocation>
        <location evidence="2">Cytoplasm</location>
    </subcellularLocation>
    <subcellularLocation>
        <location evidence="1">Nucleus</location>
    </subcellularLocation>
</comment>
<dbReference type="InterPro" id="IPR037239">
    <property type="entry name" value="OSBP_sf"/>
</dbReference>
<evidence type="ECO:0000256" key="6">
    <source>
        <dbReference type="ARBA" id="ARBA00023121"/>
    </source>
</evidence>
<dbReference type="Pfam" id="PF04683">
    <property type="entry name" value="Rpn13_ADRM1_Pru"/>
    <property type="match status" value="1"/>
</dbReference>
<dbReference type="PROSITE" id="PS51916">
    <property type="entry name" value="DEUBAD"/>
    <property type="match status" value="1"/>
</dbReference>